<sequence length="74" mass="7624">MGGAAVTLTSQRGAAGRAWSQPVGGAAVTLTSRGGCGWPSVVPACGRRCNDADVTRGVWLAERGPSLWAALQWR</sequence>
<protein>
    <submittedName>
        <fullName evidence="1">Uncharacterized protein</fullName>
    </submittedName>
</protein>
<proteinExistence type="predicted"/>
<dbReference type="EMBL" id="MTYJ01000106">
    <property type="protein sequence ID" value="OQV14341.1"/>
    <property type="molecule type" value="Genomic_DNA"/>
</dbReference>
<dbReference type="Proteomes" id="UP000192578">
    <property type="component" value="Unassembled WGS sequence"/>
</dbReference>
<reference evidence="2" key="1">
    <citation type="submission" date="2017-01" db="EMBL/GenBank/DDBJ databases">
        <title>Comparative genomics of anhydrobiosis in the tardigrade Hypsibius dujardini.</title>
        <authorList>
            <person name="Yoshida Y."/>
            <person name="Koutsovoulos G."/>
            <person name="Laetsch D."/>
            <person name="Stevens L."/>
            <person name="Kumar S."/>
            <person name="Horikawa D."/>
            <person name="Ishino K."/>
            <person name="Komine S."/>
            <person name="Tomita M."/>
            <person name="Blaxter M."/>
            <person name="Arakawa K."/>
        </authorList>
    </citation>
    <scope>NUCLEOTIDE SEQUENCE [LARGE SCALE GENOMIC DNA]</scope>
    <source>
        <strain evidence="2">Z151</strain>
    </source>
</reference>
<organism evidence="1 2">
    <name type="scientific">Hypsibius exemplaris</name>
    <name type="common">Freshwater tardigrade</name>
    <dbReference type="NCBI Taxonomy" id="2072580"/>
    <lineage>
        <taxon>Eukaryota</taxon>
        <taxon>Metazoa</taxon>
        <taxon>Ecdysozoa</taxon>
        <taxon>Tardigrada</taxon>
        <taxon>Eutardigrada</taxon>
        <taxon>Parachela</taxon>
        <taxon>Hypsibioidea</taxon>
        <taxon>Hypsibiidae</taxon>
        <taxon>Hypsibius</taxon>
    </lineage>
</organism>
<evidence type="ECO:0000313" key="1">
    <source>
        <dbReference type="EMBL" id="OQV14341.1"/>
    </source>
</evidence>
<gene>
    <name evidence="1" type="ORF">BV898_11459</name>
</gene>
<keyword evidence="2" id="KW-1185">Reference proteome</keyword>
<evidence type="ECO:0000313" key="2">
    <source>
        <dbReference type="Proteomes" id="UP000192578"/>
    </source>
</evidence>
<name>A0A1W0WGL2_HYPEX</name>
<accession>A0A1W0WGL2</accession>
<comment type="caution">
    <text evidence="1">The sequence shown here is derived from an EMBL/GenBank/DDBJ whole genome shotgun (WGS) entry which is preliminary data.</text>
</comment>
<dbReference type="AlphaFoldDB" id="A0A1W0WGL2"/>